<evidence type="ECO:0000313" key="1">
    <source>
        <dbReference type="EMBL" id="KJK49673.1"/>
    </source>
</evidence>
<evidence type="ECO:0000313" key="2">
    <source>
        <dbReference type="Proteomes" id="UP000033393"/>
    </source>
</evidence>
<name>A0A0F0H7T4_LENAE</name>
<dbReference type="PATRIC" id="fig|68170.10.peg.2387"/>
<protein>
    <submittedName>
        <fullName evidence="1">Uncharacterized protein</fullName>
    </submittedName>
</protein>
<sequence>MRSLPEPARRLFLTLCCIREDDLCDYVVGDADDELAVLSEHGLIEIQDGRLSLHPGAVEAGRAMADLVDSRFHVADQLAAIEDQQGRHDRALAFKGEALGLAYAAGDPHEISKQHHDYAVLLGRVDTGSPRVLAHYFASAAIAVRADAPTLGGEIEMLAMFAFAFGLPERMSLNDDICALAEEVEGVRLWDLLERLPQRVPDDLSQLITRAMERAQETMRDWSPLMTAVVLQAEGDVQYAAQLAAELAGLEQNPGAVQVVHVFRRVLAGERGPELLHGLGMLPFGMVSKVLATLRERAGS</sequence>
<dbReference type="AlphaFoldDB" id="A0A0F0H7T4"/>
<proteinExistence type="predicted"/>
<dbReference type="Proteomes" id="UP000033393">
    <property type="component" value="Unassembled WGS sequence"/>
</dbReference>
<gene>
    <name evidence="1" type="ORF">UK23_13055</name>
</gene>
<reference evidence="1 2" key="1">
    <citation type="submission" date="2015-02" db="EMBL/GenBank/DDBJ databases">
        <authorList>
            <person name="Ju K.-S."/>
            <person name="Doroghazi J.R."/>
            <person name="Metcalf W."/>
        </authorList>
    </citation>
    <scope>NUCLEOTIDE SEQUENCE [LARGE SCALE GENOMIC DNA]</scope>
    <source>
        <strain evidence="1 2">NRRL B-16140</strain>
    </source>
</reference>
<dbReference type="EMBL" id="JYJG01000076">
    <property type="protein sequence ID" value="KJK49673.1"/>
    <property type="molecule type" value="Genomic_DNA"/>
</dbReference>
<accession>A0A0F0H7T4</accession>
<organism evidence="1 2">
    <name type="scientific">Lentzea aerocolonigenes</name>
    <name type="common">Lechevalieria aerocolonigenes</name>
    <name type="synonym">Saccharothrix aerocolonigenes</name>
    <dbReference type="NCBI Taxonomy" id="68170"/>
    <lineage>
        <taxon>Bacteria</taxon>
        <taxon>Bacillati</taxon>
        <taxon>Actinomycetota</taxon>
        <taxon>Actinomycetes</taxon>
        <taxon>Pseudonocardiales</taxon>
        <taxon>Pseudonocardiaceae</taxon>
        <taxon>Lentzea</taxon>
    </lineage>
</organism>
<comment type="caution">
    <text evidence="1">The sequence shown here is derived from an EMBL/GenBank/DDBJ whole genome shotgun (WGS) entry which is preliminary data.</text>
</comment>
<keyword evidence="2" id="KW-1185">Reference proteome</keyword>